<comment type="caution">
    <text evidence="1">The sequence shown here is derived from an EMBL/GenBank/DDBJ whole genome shotgun (WGS) entry which is preliminary data.</text>
</comment>
<reference evidence="1" key="1">
    <citation type="submission" date="2020-05" db="EMBL/GenBank/DDBJ databases">
        <authorList>
            <consortium name="Genoscope - CEA"/>
            <person name="William W."/>
        </authorList>
    </citation>
    <scope>NUCLEOTIDE SEQUENCE [LARGE SCALE GENOMIC DNA]</scope>
    <source>
        <strain evidence="1">PCC 7821</strain>
    </source>
</reference>
<keyword evidence="1" id="KW-0346">Stress response</keyword>
<gene>
    <name evidence="1" type="primary">htrC</name>
    <name evidence="1" type="ORF">PLAN_40022</name>
</gene>
<accession>A0A6J7ZM45</accession>
<evidence type="ECO:0000313" key="1">
    <source>
        <dbReference type="EMBL" id="CAC5343607.1"/>
    </source>
</evidence>
<protein>
    <submittedName>
        <fullName evidence="1">Heat shock protein</fullName>
    </submittedName>
</protein>
<evidence type="ECO:0000313" key="2">
    <source>
        <dbReference type="Proteomes" id="UP000196521"/>
    </source>
</evidence>
<name>A0A6J7ZM45_PLARU</name>
<organism evidence="1 2">
    <name type="scientific">Planktothrix rubescens CCAP 1459/22</name>
    <dbReference type="NCBI Taxonomy" id="329571"/>
    <lineage>
        <taxon>Bacteria</taxon>
        <taxon>Bacillati</taxon>
        <taxon>Cyanobacteriota</taxon>
        <taxon>Cyanophyceae</taxon>
        <taxon>Oscillatoriophycideae</taxon>
        <taxon>Oscillatoriales</taxon>
        <taxon>Microcoleaceae</taxon>
        <taxon>Planktothrix</taxon>
    </lineage>
</organism>
<keyword evidence="2" id="KW-1185">Reference proteome</keyword>
<dbReference type="EMBL" id="CZCZ02000014">
    <property type="protein sequence ID" value="CAC5343607.1"/>
    <property type="molecule type" value="Genomic_DNA"/>
</dbReference>
<dbReference type="EMBL" id="LR812490">
    <property type="protein sequence ID" value="CAC5343607.1"/>
    <property type="molecule type" value="Genomic_DNA"/>
</dbReference>
<dbReference type="AlphaFoldDB" id="A0A6J7ZM45"/>
<dbReference type="Proteomes" id="UP000196521">
    <property type="component" value="Chromosome"/>
</dbReference>
<proteinExistence type="predicted"/>
<sequence length="201" mass="23440">MAFVKIIALIATYYTQMVEKFNTVETEVKNWRDFTLNSEIYDLSHLNAHSVEYLDNRDENNLITYKFIVTYGLHCFTKELQELTEEESQLLMYNAPRESRPFNFERYYLSKQLPEIIKALGQSATLVCHAGYGNYAIVKVLDSEGVEVDYFVVFRVFKESKKLRLHVTSAYPKDEGIGKIKKVNFFVIAKNLLNNKKLPKP</sequence>